<protein>
    <submittedName>
        <fullName evidence="2">Uncharacterized protein</fullName>
    </submittedName>
</protein>
<evidence type="ECO:0000313" key="2">
    <source>
        <dbReference type="EMBL" id="CAH8389831.1"/>
    </source>
</evidence>
<proteinExistence type="predicted"/>
<feature type="region of interest" description="Disordered" evidence="1">
    <location>
        <begin position="446"/>
        <end position="466"/>
    </location>
</feature>
<feature type="region of interest" description="Disordered" evidence="1">
    <location>
        <begin position="41"/>
        <end position="80"/>
    </location>
</feature>
<dbReference type="Proteomes" id="UP001642260">
    <property type="component" value="Unassembled WGS sequence"/>
</dbReference>
<reference evidence="2 3" key="1">
    <citation type="submission" date="2022-03" db="EMBL/GenBank/DDBJ databases">
        <authorList>
            <person name="Macdonald S."/>
            <person name="Ahmed S."/>
            <person name="Newling K."/>
        </authorList>
    </citation>
    <scope>NUCLEOTIDE SEQUENCE [LARGE SCALE GENOMIC DNA]</scope>
</reference>
<dbReference type="EMBL" id="CAKOAT010857376">
    <property type="protein sequence ID" value="CAH8389831.1"/>
    <property type="molecule type" value="Genomic_DNA"/>
</dbReference>
<evidence type="ECO:0000256" key="1">
    <source>
        <dbReference type="SAM" id="MobiDB-lite"/>
    </source>
</evidence>
<comment type="caution">
    <text evidence="2">The sequence shown here is derived from an EMBL/GenBank/DDBJ whole genome shotgun (WGS) entry which is preliminary data.</text>
</comment>
<evidence type="ECO:0000313" key="3">
    <source>
        <dbReference type="Proteomes" id="UP001642260"/>
    </source>
</evidence>
<keyword evidence="3" id="KW-1185">Reference proteome</keyword>
<feature type="compositionally biased region" description="Pro residues" evidence="1">
    <location>
        <begin position="45"/>
        <end position="59"/>
    </location>
</feature>
<name>A0ABC8M0V1_ERUVS</name>
<feature type="region of interest" description="Disordered" evidence="1">
    <location>
        <begin position="1"/>
        <end position="24"/>
    </location>
</feature>
<dbReference type="AlphaFoldDB" id="A0ABC8M0V1"/>
<sequence length="466" mass="51051">MSNPPRPASLGAVTVWPLSDPAPTSRLLPCEEVRPLLPVSMVKAPPQPRSRPPPDPPPCKLSAPFESVTPSEPPDPPDPPDAVVILSCLPFVDEPLYTSPHMVTKVVDLESTVSDMEAETTGGAFLGVSKRQVLFCAIRSPDSGVFNLSLPSHDVAVSSSPSFRIVKTGSEPCSVFKNQLLRVFTGWFPPLYLSPLLYIGRSKPSTSFSPIFWVRMETNHYGLRLVPRRSVWLQPYHVCGNYLSLTTTQHNNFTELSFTSSVLQGTWSFMVSLIKNDEKRLGLVSTDLWTQHGNVGGWSPCLNSTTAYPSHIIKFISQGCEVKVSHFSTKPRTVTENLVFMESTSYAHSNECSRTKTQGKFLSHQGTLVDFPSPLSNQDSIHRSSSSSLSRAYATVSLSFLLYNMISGPVEIHLVSRIIIINIEAVFSFSRSIAKAWIFTGQSGTSKTRGSTTHDTGSCVTTPAMG</sequence>
<accession>A0ABC8M0V1</accession>
<organism evidence="2 3">
    <name type="scientific">Eruca vesicaria subsp. sativa</name>
    <name type="common">Garden rocket</name>
    <name type="synonym">Eruca sativa</name>
    <dbReference type="NCBI Taxonomy" id="29727"/>
    <lineage>
        <taxon>Eukaryota</taxon>
        <taxon>Viridiplantae</taxon>
        <taxon>Streptophyta</taxon>
        <taxon>Embryophyta</taxon>
        <taxon>Tracheophyta</taxon>
        <taxon>Spermatophyta</taxon>
        <taxon>Magnoliopsida</taxon>
        <taxon>eudicotyledons</taxon>
        <taxon>Gunneridae</taxon>
        <taxon>Pentapetalae</taxon>
        <taxon>rosids</taxon>
        <taxon>malvids</taxon>
        <taxon>Brassicales</taxon>
        <taxon>Brassicaceae</taxon>
        <taxon>Brassiceae</taxon>
        <taxon>Eruca</taxon>
    </lineage>
</organism>
<feature type="compositionally biased region" description="Pro residues" evidence="1">
    <location>
        <begin position="71"/>
        <end position="80"/>
    </location>
</feature>
<gene>
    <name evidence="2" type="ORF">ERUC_LOCUS42314</name>
</gene>